<evidence type="ECO:0000256" key="6">
    <source>
        <dbReference type="ARBA" id="ARBA00022679"/>
    </source>
</evidence>
<evidence type="ECO:0000256" key="7">
    <source>
        <dbReference type="ARBA" id="ARBA00022798"/>
    </source>
</evidence>
<sequence length="442" mass="46194">MTAPMTIERVSASDATTLATDRGPAPMNIGVVLRVEAGAVLSFDEVRGLVASRVTLVPRLRQRLERTPPGCGRALWVDAADFDVGDHLEQTVLENGAGTAELLTATATFVCTPLPRDRPLWAARWVTGLDGGSAALVLSAHHCLADGIGGLAVLAALSDEGSSGAPPAGPFPTAAPRTGDVALDAWQGRLRALRRMPSRLADTAAGIRELAGTPRRPRLAERTSLNRPTGPLRRLTVVSTTLPELVAAAHSRGCTVNDLVLSSVAAAVGGLLRARGEQVSDLVVSVPVSARSSASPDGLGNHNGVMALALPLVVDRDERLRRIVALTSDRKAPQRGTSSGPLGLAFRALARVGAFQLFIDHQRLVHTFVTNVRGPRLPWHVGGHEVTTVVPVAVTPGNVGVSFDVLSYAGRLAVTVVADPAVVPDQDVLTAALADELARVSR</sequence>
<keyword evidence="6 13" id="KW-0808">Transferase</keyword>
<dbReference type="EMBL" id="VFPM01000003">
    <property type="protein sequence ID" value="TQM58201.1"/>
    <property type="molecule type" value="Genomic_DNA"/>
</dbReference>
<keyword evidence="5" id="KW-0444">Lipid biosynthesis</keyword>
<dbReference type="Gene3D" id="3.30.559.10">
    <property type="entry name" value="Chloramphenicol acetyltransferase-like domain"/>
    <property type="match status" value="1"/>
</dbReference>
<dbReference type="InterPro" id="IPR045034">
    <property type="entry name" value="O-acyltransferase_WSD1-like"/>
</dbReference>
<organism evidence="13 14">
    <name type="scientific">Humibacillus xanthopallidus</name>
    <dbReference type="NCBI Taxonomy" id="412689"/>
    <lineage>
        <taxon>Bacteria</taxon>
        <taxon>Bacillati</taxon>
        <taxon>Actinomycetota</taxon>
        <taxon>Actinomycetes</taxon>
        <taxon>Micrococcales</taxon>
        <taxon>Intrasporangiaceae</taxon>
        <taxon>Humibacillus</taxon>
    </lineage>
</organism>
<keyword evidence="14" id="KW-1185">Reference proteome</keyword>
<feature type="domain" description="O-acyltransferase WSD1 C-terminal" evidence="12">
    <location>
        <begin position="300"/>
        <end position="439"/>
    </location>
</feature>
<evidence type="ECO:0000256" key="8">
    <source>
        <dbReference type="ARBA" id="ARBA00023098"/>
    </source>
</evidence>
<gene>
    <name evidence="13" type="ORF">FBY41_3561</name>
</gene>
<dbReference type="InterPro" id="IPR023213">
    <property type="entry name" value="CAT-like_dom_sf"/>
</dbReference>
<feature type="domain" description="O-acyltransferase WSD1-like N-terminal" evidence="11">
    <location>
        <begin position="11"/>
        <end position="260"/>
    </location>
</feature>
<keyword evidence="9 13" id="KW-0012">Acyltransferase</keyword>
<comment type="caution">
    <text evidence="13">The sequence shown here is derived from an EMBL/GenBank/DDBJ whole genome shotgun (WGS) entry which is preliminary data.</text>
</comment>
<dbReference type="Gene3D" id="3.30.559.30">
    <property type="entry name" value="Nonribosomal peptide synthetase, condensation domain"/>
    <property type="match status" value="1"/>
</dbReference>
<dbReference type="GO" id="GO:0004144">
    <property type="term" value="F:diacylglycerol O-acyltransferase activity"/>
    <property type="evidence" value="ECO:0007669"/>
    <property type="project" value="UniProtKB-EC"/>
</dbReference>
<dbReference type="InterPro" id="IPR004255">
    <property type="entry name" value="O-acyltransferase_WSD1_N"/>
</dbReference>
<evidence type="ECO:0000256" key="3">
    <source>
        <dbReference type="ARBA" id="ARBA00009587"/>
    </source>
</evidence>
<dbReference type="GO" id="GO:0001666">
    <property type="term" value="P:response to hypoxia"/>
    <property type="evidence" value="ECO:0007669"/>
    <property type="project" value="TreeGrafter"/>
</dbReference>
<evidence type="ECO:0000313" key="14">
    <source>
        <dbReference type="Proteomes" id="UP000316747"/>
    </source>
</evidence>
<dbReference type="AlphaFoldDB" id="A0A543HIN1"/>
<protein>
    <recommendedName>
        <fullName evidence="4">diacylglycerol O-acyltransferase</fullName>
        <ecNumber evidence="4">2.3.1.20</ecNumber>
    </recommendedName>
</protein>
<dbReference type="UniPathway" id="UPA00282"/>
<comment type="pathway">
    <text evidence="1">Glycerolipid metabolism; triacylglycerol biosynthesis.</text>
</comment>
<dbReference type="GO" id="GO:0051701">
    <property type="term" value="P:biological process involved in interaction with host"/>
    <property type="evidence" value="ECO:0007669"/>
    <property type="project" value="TreeGrafter"/>
</dbReference>
<dbReference type="InterPro" id="IPR009721">
    <property type="entry name" value="O-acyltransferase_WSD1_C"/>
</dbReference>
<evidence type="ECO:0000256" key="9">
    <source>
        <dbReference type="ARBA" id="ARBA00023315"/>
    </source>
</evidence>
<dbReference type="PANTHER" id="PTHR31650">
    <property type="entry name" value="O-ACYLTRANSFERASE (WSD1-LIKE) FAMILY PROTEIN"/>
    <property type="match status" value="1"/>
</dbReference>
<proteinExistence type="inferred from homology"/>
<dbReference type="GO" id="GO:0005886">
    <property type="term" value="C:plasma membrane"/>
    <property type="evidence" value="ECO:0007669"/>
    <property type="project" value="TreeGrafter"/>
</dbReference>
<evidence type="ECO:0000256" key="2">
    <source>
        <dbReference type="ARBA" id="ARBA00005189"/>
    </source>
</evidence>
<evidence type="ECO:0000256" key="1">
    <source>
        <dbReference type="ARBA" id="ARBA00004771"/>
    </source>
</evidence>
<dbReference type="Pfam" id="PF03007">
    <property type="entry name" value="WS_DGAT_cat"/>
    <property type="match status" value="1"/>
</dbReference>
<comment type="catalytic activity">
    <reaction evidence="10">
        <text>an acyl-CoA + a 1,2-diacyl-sn-glycerol = a triacyl-sn-glycerol + CoA</text>
        <dbReference type="Rhea" id="RHEA:10868"/>
        <dbReference type="ChEBI" id="CHEBI:17815"/>
        <dbReference type="ChEBI" id="CHEBI:57287"/>
        <dbReference type="ChEBI" id="CHEBI:58342"/>
        <dbReference type="ChEBI" id="CHEBI:64615"/>
        <dbReference type="EC" id="2.3.1.20"/>
    </reaction>
</comment>
<comment type="pathway">
    <text evidence="2">Lipid metabolism.</text>
</comment>
<dbReference type="Proteomes" id="UP000316747">
    <property type="component" value="Unassembled WGS sequence"/>
</dbReference>
<comment type="similarity">
    <text evidence="3">Belongs to the long-chain O-acyltransferase family.</text>
</comment>
<evidence type="ECO:0000256" key="10">
    <source>
        <dbReference type="ARBA" id="ARBA00048109"/>
    </source>
</evidence>
<name>A0A543HIN1_9MICO</name>
<dbReference type="GO" id="GO:0019432">
    <property type="term" value="P:triglyceride biosynthetic process"/>
    <property type="evidence" value="ECO:0007669"/>
    <property type="project" value="UniProtKB-UniPathway"/>
</dbReference>
<evidence type="ECO:0000256" key="5">
    <source>
        <dbReference type="ARBA" id="ARBA00022516"/>
    </source>
</evidence>
<dbReference type="EC" id="2.3.1.20" evidence="4"/>
<evidence type="ECO:0000256" key="4">
    <source>
        <dbReference type="ARBA" id="ARBA00013244"/>
    </source>
</evidence>
<evidence type="ECO:0000259" key="11">
    <source>
        <dbReference type="Pfam" id="PF03007"/>
    </source>
</evidence>
<dbReference type="GO" id="GO:0006071">
    <property type="term" value="P:glycerol metabolic process"/>
    <property type="evidence" value="ECO:0007669"/>
    <property type="project" value="UniProtKB-KW"/>
</dbReference>
<dbReference type="GO" id="GO:0071731">
    <property type="term" value="P:response to nitric oxide"/>
    <property type="evidence" value="ECO:0007669"/>
    <property type="project" value="TreeGrafter"/>
</dbReference>
<evidence type="ECO:0000313" key="13">
    <source>
        <dbReference type="EMBL" id="TQM58201.1"/>
    </source>
</evidence>
<accession>A0A543HIN1</accession>
<reference evidence="13 14" key="1">
    <citation type="submission" date="2019-06" db="EMBL/GenBank/DDBJ databases">
        <title>Genome sequencing of plant associated microbes to promote plant fitness in Sorghum bicolor and Oryza sativa.</title>
        <authorList>
            <person name="Coleman-Derr D."/>
        </authorList>
    </citation>
    <scope>NUCLEOTIDE SEQUENCE [LARGE SCALE GENOMIC DNA]</scope>
    <source>
        <strain evidence="13 14">KV-663</strain>
    </source>
</reference>
<dbReference type="SUPFAM" id="SSF52777">
    <property type="entry name" value="CoA-dependent acyltransferases"/>
    <property type="match status" value="2"/>
</dbReference>
<dbReference type="PANTHER" id="PTHR31650:SF1">
    <property type="entry name" value="WAX ESTER SYNTHASE_DIACYLGLYCEROL ACYLTRANSFERASE 4-RELATED"/>
    <property type="match status" value="1"/>
</dbReference>
<dbReference type="Pfam" id="PF06974">
    <property type="entry name" value="WS_DGAT_C"/>
    <property type="match status" value="1"/>
</dbReference>
<keyword evidence="7" id="KW-0319">Glycerol metabolism</keyword>
<evidence type="ECO:0000259" key="12">
    <source>
        <dbReference type="Pfam" id="PF06974"/>
    </source>
</evidence>
<keyword evidence="8" id="KW-0443">Lipid metabolism</keyword>